<dbReference type="Pfam" id="PF00027">
    <property type="entry name" value="cNMP_binding"/>
    <property type="match status" value="1"/>
</dbReference>
<protein>
    <submittedName>
        <fullName evidence="2">Crp/Fnr family transcriptional regulator</fullName>
    </submittedName>
</protein>
<dbReference type="EMBL" id="RQHV01000049">
    <property type="protein sequence ID" value="TGN10054.1"/>
    <property type="molecule type" value="Genomic_DNA"/>
</dbReference>
<dbReference type="InterPro" id="IPR000595">
    <property type="entry name" value="cNMP-bd_dom"/>
</dbReference>
<dbReference type="OrthoDB" id="9798104at2"/>
<dbReference type="AlphaFoldDB" id="A0A4R9LRZ8"/>
<accession>A0A4R9LRZ8</accession>
<keyword evidence="3" id="KW-1185">Reference proteome</keyword>
<dbReference type="InterPro" id="IPR018490">
    <property type="entry name" value="cNMP-bd_dom_sf"/>
</dbReference>
<dbReference type="InterPro" id="IPR014710">
    <property type="entry name" value="RmlC-like_jellyroll"/>
</dbReference>
<sequence>MEDSKIKEDSPEWWAIYQSVNSLSPVSLEVWKEAGISYSLRELGYGDFFIKQEKIPTEYAFVFSGVLKEYYLTSKGNEYIKSFNFPGEFTGSYFDLLTKQPSTCNIRAITDCKIAVAKFGELASLFETHISWERLGRKVAENLFLKKAKREYELLALDAESRYKLLKENYPNIEESVSQYHIASFLGITPVSLSRIRSKLNRTKDKPTNKN</sequence>
<name>A0A4R9LRZ8_9LEPT</name>
<evidence type="ECO:0000313" key="2">
    <source>
        <dbReference type="EMBL" id="TGN10054.1"/>
    </source>
</evidence>
<organism evidence="2 3">
    <name type="scientific">Leptospira ilyithenensis</name>
    <dbReference type="NCBI Taxonomy" id="2484901"/>
    <lineage>
        <taxon>Bacteria</taxon>
        <taxon>Pseudomonadati</taxon>
        <taxon>Spirochaetota</taxon>
        <taxon>Spirochaetia</taxon>
        <taxon>Leptospirales</taxon>
        <taxon>Leptospiraceae</taxon>
        <taxon>Leptospira</taxon>
    </lineage>
</organism>
<dbReference type="SUPFAM" id="SSF51206">
    <property type="entry name" value="cAMP-binding domain-like"/>
    <property type="match status" value="1"/>
</dbReference>
<proteinExistence type="predicted"/>
<gene>
    <name evidence="2" type="ORF">EHS11_10860</name>
</gene>
<dbReference type="Proteomes" id="UP000298264">
    <property type="component" value="Unassembled WGS sequence"/>
</dbReference>
<reference evidence="2" key="1">
    <citation type="journal article" date="2019" name="PLoS Negl. Trop. Dis.">
        <title>Revisiting the worldwide diversity of Leptospira species in the environment.</title>
        <authorList>
            <person name="Vincent A.T."/>
            <person name="Schiettekatte O."/>
            <person name="Bourhy P."/>
            <person name="Veyrier F.J."/>
            <person name="Picardeau M."/>
        </authorList>
    </citation>
    <scope>NUCLEOTIDE SEQUENCE [LARGE SCALE GENOMIC DNA]</scope>
    <source>
        <strain evidence="2">201400974</strain>
    </source>
</reference>
<dbReference type="CDD" id="cd00038">
    <property type="entry name" value="CAP_ED"/>
    <property type="match status" value="1"/>
</dbReference>
<comment type="caution">
    <text evidence="2">The sequence shown here is derived from an EMBL/GenBank/DDBJ whole genome shotgun (WGS) entry which is preliminary data.</text>
</comment>
<dbReference type="RefSeq" id="WP_135764434.1">
    <property type="nucleotide sequence ID" value="NZ_RQHV01000049.1"/>
</dbReference>
<evidence type="ECO:0000259" key="1">
    <source>
        <dbReference type="Pfam" id="PF00027"/>
    </source>
</evidence>
<dbReference type="Gene3D" id="2.60.120.10">
    <property type="entry name" value="Jelly Rolls"/>
    <property type="match status" value="1"/>
</dbReference>
<feature type="domain" description="Cyclic nucleotide-binding" evidence="1">
    <location>
        <begin position="42"/>
        <end position="129"/>
    </location>
</feature>
<evidence type="ECO:0000313" key="3">
    <source>
        <dbReference type="Proteomes" id="UP000298264"/>
    </source>
</evidence>